<dbReference type="Ensembl" id="ENSCMIT00000042687.1">
    <property type="protein sequence ID" value="ENSCMIP00000042086.1"/>
    <property type="gene ID" value="ENSCMIG00000017488.1"/>
</dbReference>
<dbReference type="Gene3D" id="2.40.50.140">
    <property type="entry name" value="Nucleic acid-binding proteins"/>
    <property type="match status" value="2"/>
</dbReference>
<reference evidence="1" key="4">
    <citation type="submission" date="2025-08" db="UniProtKB">
        <authorList>
            <consortium name="Ensembl"/>
        </authorList>
    </citation>
    <scope>IDENTIFICATION</scope>
</reference>
<evidence type="ECO:0000313" key="2">
    <source>
        <dbReference type="Proteomes" id="UP000314986"/>
    </source>
</evidence>
<dbReference type="Proteomes" id="UP000314986">
    <property type="component" value="Unassembled WGS sequence"/>
</dbReference>
<dbReference type="GO" id="GO:0003697">
    <property type="term" value="F:single-stranded DNA binding"/>
    <property type="evidence" value="ECO:0007669"/>
    <property type="project" value="InterPro"/>
</dbReference>
<sequence length="756" mass="85922">MAEGEAQVLVLAVERYLRDRTGPGPASGSGSSLYDVTVTGLGVPVKKYLLSPQLNRLVQRNLLSSGCLLRVSRFSALPNGVPVIERAEALGAASPAPAAGLPASLPGSRPLTTCRRHYLPLWGDSDYYGEEWRAMGCEQEDVSLKIITLKELEMTWKGRWKLPPLLVKVMYKSRLRHYGKPCKNVDWPYQAYFEVADCSGMMTAVLWNSLCPRLFRSLEIGTVLLIQQYVVKDGYQKRTRPVSYYPEIKICNEIDISLNSQKPTADIKIIPQNQVKPEWRLPEINNIFFVSRNKLETLPDNYTCDVIGLVTFVGRCERIRKTDDEDFWIRRFVEMVDETSEKPFILELYSTSQPEIHEKLHPVTFLVCTQMRIIGSNLQTGKPITYLTSSSETQIYVTGYHKGRPYTADSRVKRFIQWAKSQQEKDFLERAFVGGHYSFPLLPSSFREYSQSIKEITLTSMGEVKEKIESLNYKEHKRLVVQGIITSVRYNSPSPSAECLTDKEHIQEELVPNPDQLSSSEETEEEYYTADEGVSITIQSCLELYYIIKSPILGVNGIEEVANFEPKEVAFDYSWQSSKWPNIKRQVKEILPFGQLLPESYPHRFKYSQKEELMRKHNLHPSSYVSTLLDSTKNAKEFTSALNHGYYSVTIVDLNQEIAMDIVFLPSGLGVDRIFDTSANDTSLISILSGACTSETAVSNVPDIYSTKEAFLVPLGSLKKYCVVREVNFAGICWRPPHEKQNIVMQLNDRISICIE</sequence>
<keyword evidence="2" id="KW-1185">Reference proteome</keyword>
<dbReference type="InterPro" id="IPR012340">
    <property type="entry name" value="NA-bd_OB-fold"/>
</dbReference>
<name>A0A4W3JS93_CALMI</name>
<evidence type="ECO:0000313" key="1">
    <source>
        <dbReference type="Ensembl" id="ENSCMIP00000042086.1"/>
    </source>
</evidence>
<dbReference type="AlphaFoldDB" id="A0A4W3JS93"/>
<dbReference type="GeneTree" id="ENSGT00390000005094"/>
<protein>
    <recommendedName>
        <fullName evidence="3">RPA1 related single stranded DNA binding protein, X-linked</fullName>
    </recommendedName>
</protein>
<reference evidence="2" key="2">
    <citation type="journal article" date="2007" name="PLoS Biol.">
        <title>Survey sequencing and comparative analysis of the elephant shark (Callorhinchus milii) genome.</title>
        <authorList>
            <person name="Venkatesh B."/>
            <person name="Kirkness E.F."/>
            <person name="Loh Y.H."/>
            <person name="Halpern A.L."/>
            <person name="Lee A.P."/>
            <person name="Johnson J."/>
            <person name="Dandona N."/>
            <person name="Viswanathan L.D."/>
            <person name="Tay A."/>
            <person name="Venter J.C."/>
            <person name="Strausberg R.L."/>
            <person name="Brenner S."/>
        </authorList>
    </citation>
    <scope>NUCLEOTIDE SEQUENCE [LARGE SCALE GENOMIC DNA]</scope>
</reference>
<dbReference type="PANTHER" id="PTHR14944">
    <property type="entry name" value="RPA-RELATED PROTEIN RADX"/>
    <property type="match status" value="1"/>
</dbReference>
<proteinExistence type="predicted"/>
<evidence type="ECO:0008006" key="3">
    <source>
        <dbReference type="Google" id="ProtNLM"/>
    </source>
</evidence>
<dbReference type="PANTHER" id="PTHR14944:SF2">
    <property type="entry name" value="RPA-RELATED PROTEIN RADX"/>
    <property type="match status" value="1"/>
</dbReference>
<dbReference type="InterPro" id="IPR040893">
    <property type="entry name" value="RADX"/>
</dbReference>
<gene>
    <name evidence="1" type="primary">LOC103172517</name>
</gene>
<reference evidence="2" key="3">
    <citation type="journal article" date="2014" name="Nature">
        <title>Elephant shark genome provides unique insights into gnathostome evolution.</title>
        <authorList>
            <consortium name="International Elephant Shark Genome Sequencing Consortium"/>
            <person name="Venkatesh B."/>
            <person name="Lee A.P."/>
            <person name="Ravi V."/>
            <person name="Maurya A.K."/>
            <person name="Lian M.M."/>
            <person name="Swann J.B."/>
            <person name="Ohta Y."/>
            <person name="Flajnik M.F."/>
            <person name="Sutoh Y."/>
            <person name="Kasahara M."/>
            <person name="Hoon S."/>
            <person name="Gangu V."/>
            <person name="Roy S.W."/>
            <person name="Irimia M."/>
            <person name="Korzh V."/>
            <person name="Kondrychyn I."/>
            <person name="Lim Z.W."/>
            <person name="Tay B.H."/>
            <person name="Tohari S."/>
            <person name="Kong K.W."/>
            <person name="Ho S."/>
            <person name="Lorente-Galdos B."/>
            <person name="Quilez J."/>
            <person name="Marques-Bonet T."/>
            <person name="Raney B.J."/>
            <person name="Ingham P.W."/>
            <person name="Tay A."/>
            <person name="Hillier L.W."/>
            <person name="Minx P."/>
            <person name="Boehm T."/>
            <person name="Wilson R.K."/>
            <person name="Brenner S."/>
            <person name="Warren W.C."/>
        </authorList>
    </citation>
    <scope>NUCLEOTIDE SEQUENCE [LARGE SCALE GENOMIC DNA]</scope>
</reference>
<organism evidence="1 2">
    <name type="scientific">Callorhinchus milii</name>
    <name type="common">Ghost shark</name>
    <dbReference type="NCBI Taxonomy" id="7868"/>
    <lineage>
        <taxon>Eukaryota</taxon>
        <taxon>Metazoa</taxon>
        <taxon>Chordata</taxon>
        <taxon>Craniata</taxon>
        <taxon>Vertebrata</taxon>
        <taxon>Chondrichthyes</taxon>
        <taxon>Holocephali</taxon>
        <taxon>Chimaeriformes</taxon>
        <taxon>Callorhinchidae</taxon>
        <taxon>Callorhinchus</taxon>
    </lineage>
</organism>
<reference evidence="1" key="5">
    <citation type="submission" date="2025-09" db="UniProtKB">
        <authorList>
            <consortium name="Ensembl"/>
        </authorList>
    </citation>
    <scope>IDENTIFICATION</scope>
</reference>
<dbReference type="Pfam" id="PF17659">
    <property type="entry name" value="RADX"/>
    <property type="match status" value="2"/>
</dbReference>
<reference evidence="2" key="1">
    <citation type="journal article" date="2006" name="Science">
        <title>Ancient noncoding elements conserved in the human genome.</title>
        <authorList>
            <person name="Venkatesh B."/>
            <person name="Kirkness E.F."/>
            <person name="Loh Y.H."/>
            <person name="Halpern A.L."/>
            <person name="Lee A.P."/>
            <person name="Johnson J."/>
            <person name="Dandona N."/>
            <person name="Viswanathan L.D."/>
            <person name="Tay A."/>
            <person name="Venter J.C."/>
            <person name="Strausberg R.L."/>
            <person name="Brenner S."/>
        </authorList>
    </citation>
    <scope>NUCLEOTIDE SEQUENCE [LARGE SCALE GENOMIC DNA]</scope>
</reference>
<dbReference type="InParanoid" id="A0A4W3JS93"/>
<accession>A0A4W3JS93</accession>